<protein>
    <recommendedName>
        <fullName evidence="2">glycerol-3-phosphate dehydrogenase (NAD(+))</fullName>
        <ecNumber evidence="2">1.1.1.8</ecNumber>
    </recommendedName>
</protein>
<keyword evidence="4" id="KW-0520">NAD</keyword>
<dbReference type="Pfam" id="PF01210">
    <property type="entry name" value="NAD_Gly3P_dh_N"/>
    <property type="match status" value="1"/>
</dbReference>
<dbReference type="Pfam" id="PF07479">
    <property type="entry name" value="NAD_Gly3P_dh_C"/>
    <property type="match status" value="1"/>
</dbReference>
<dbReference type="InterPro" id="IPR013328">
    <property type="entry name" value="6PGD_dom2"/>
</dbReference>
<proteinExistence type="inferred from homology"/>
<evidence type="ECO:0000313" key="8">
    <source>
        <dbReference type="EMBL" id="KAF8823021.1"/>
    </source>
</evidence>
<dbReference type="InterPro" id="IPR008927">
    <property type="entry name" value="6-PGluconate_DH-like_C_sf"/>
</dbReference>
<evidence type="ECO:0000313" key="9">
    <source>
        <dbReference type="Proteomes" id="UP000823046"/>
    </source>
</evidence>
<evidence type="ECO:0000256" key="2">
    <source>
        <dbReference type="ARBA" id="ARBA00013218"/>
    </source>
</evidence>
<name>A0ABQ7JG69_9APIC</name>
<dbReference type="PANTHER" id="PTHR11728:SF8">
    <property type="entry name" value="GLYCEROL-3-PHOSPHATE DEHYDROGENASE [NAD(+)]-RELATED"/>
    <property type="match status" value="1"/>
</dbReference>
<dbReference type="InterPro" id="IPR006109">
    <property type="entry name" value="G3P_DH_NAD-dep_C"/>
</dbReference>
<evidence type="ECO:0000256" key="5">
    <source>
        <dbReference type="ARBA" id="ARBA00048683"/>
    </source>
</evidence>
<dbReference type="SUPFAM" id="SSF51735">
    <property type="entry name" value="NAD(P)-binding Rossmann-fold domains"/>
    <property type="match status" value="1"/>
</dbReference>
<dbReference type="PIRSF" id="PIRSF000114">
    <property type="entry name" value="Glycerol-3-P_dh"/>
    <property type="match status" value="1"/>
</dbReference>
<feature type="non-terminal residue" evidence="8">
    <location>
        <position position="329"/>
    </location>
</feature>
<dbReference type="Gene3D" id="1.10.1040.10">
    <property type="entry name" value="N-(1-d-carboxylethyl)-l-norvaline Dehydrogenase, domain 2"/>
    <property type="match status" value="1"/>
</dbReference>
<dbReference type="EC" id="1.1.1.8" evidence="2"/>
<dbReference type="InterPro" id="IPR006168">
    <property type="entry name" value="G3P_DH_NAD-dep"/>
</dbReference>
<dbReference type="PANTHER" id="PTHR11728">
    <property type="entry name" value="GLYCEROL-3-PHOSPHATE DEHYDROGENASE"/>
    <property type="match status" value="1"/>
</dbReference>
<reference evidence="8 9" key="1">
    <citation type="journal article" date="2020" name="bioRxiv">
        <title>Metabolic contributions of an alphaproteobacterial endosymbiont in the apicomplexan Cardiosporidium cionae.</title>
        <authorList>
            <person name="Hunter E.S."/>
            <person name="Paight C.J."/>
            <person name="Lane C.E."/>
        </authorList>
    </citation>
    <scope>NUCLEOTIDE SEQUENCE [LARGE SCALE GENOMIC DNA]</scope>
    <source>
        <strain evidence="8">ESH_2018</strain>
    </source>
</reference>
<evidence type="ECO:0000256" key="3">
    <source>
        <dbReference type="ARBA" id="ARBA00023002"/>
    </source>
</evidence>
<dbReference type="EMBL" id="JADAQX010000006">
    <property type="protein sequence ID" value="KAF8823021.1"/>
    <property type="molecule type" value="Genomic_DNA"/>
</dbReference>
<feature type="domain" description="Glycerol-3-phosphate dehydrogenase NAD-dependent N-terminal" evidence="6">
    <location>
        <begin position="56"/>
        <end position="129"/>
    </location>
</feature>
<evidence type="ECO:0000259" key="6">
    <source>
        <dbReference type="Pfam" id="PF01210"/>
    </source>
</evidence>
<comment type="catalytic activity">
    <reaction evidence="5">
        <text>sn-glycerol 3-phosphate + NAD(+) = dihydroxyacetone phosphate + NADH + H(+)</text>
        <dbReference type="Rhea" id="RHEA:11092"/>
        <dbReference type="ChEBI" id="CHEBI:15378"/>
        <dbReference type="ChEBI" id="CHEBI:57540"/>
        <dbReference type="ChEBI" id="CHEBI:57597"/>
        <dbReference type="ChEBI" id="CHEBI:57642"/>
        <dbReference type="ChEBI" id="CHEBI:57945"/>
        <dbReference type="EC" id="1.1.1.8"/>
    </reaction>
</comment>
<keyword evidence="9" id="KW-1185">Reference proteome</keyword>
<organism evidence="8 9">
    <name type="scientific">Cardiosporidium cionae</name>
    <dbReference type="NCBI Taxonomy" id="476202"/>
    <lineage>
        <taxon>Eukaryota</taxon>
        <taxon>Sar</taxon>
        <taxon>Alveolata</taxon>
        <taxon>Apicomplexa</taxon>
        <taxon>Aconoidasida</taxon>
        <taxon>Nephromycida</taxon>
        <taxon>Cardiosporidium</taxon>
    </lineage>
</organism>
<dbReference type="Gene3D" id="3.40.50.720">
    <property type="entry name" value="NAD(P)-binding Rossmann-like Domain"/>
    <property type="match status" value="2"/>
</dbReference>
<dbReference type="InterPro" id="IPR011128">
    <property type="entry name" value="G3P_DH_NAD-dep_N"/>
</dbReference>
<keyword evidence="3" id="KW-0560">Oxidoreductase</keyword>
<evidence type="ECO:0000256" key="4">
    <source>
        <dbReference type="ARBA" id="ARBA00023027"/>
    </source>
</evidence>
<evidence type="ECO:0000256" key="1">
    <source>
        <dbReference type="ARBA" id="ARBA00011009"/>
    </source>
</evidence>
<dbReference type="PROSITE" id="PS00957">
    <property type="entry name" value="NAD_G3PDH"/>
    <property type="match status" value="1"/>
</dbReference>
<accession>A0ABQ7JG69</accession>
<feature type="domain" description="Glycerol-3-phosphate dehydrogenase NAD-dependent C-terminal" evidence="7">
    <location>
        <begin position="149"/>
        <end position="296"/>
    </location>
</feature>
<gene>
    <name evidence="8" type="ORF">IE077_001291</name>
</gene>
<sequence length="329" mass="36176">MLNFFHFQVTVIGSGNWGSVIGKIVATNARNSYIFNDDKVMQKLNLQYTICQRACQTLAASGGFHPNAKAISLIKGLYVDDLHKPKLSSEIIKETLGLECCVLSGANVAKDVADEQFCEATIGYTDMESAIIWQQLLDTPYFKINGVPDVAGVEVCGAVKNVIALAAGFCDGLSFGTNTKAAIIRQGFEELRRFATYFYNGLVEETFFDSAGIADTITTCFGGRNVKCAAEFVKCQGSKTWPMIENEMLNGQKLQGTLTCEDIYKILKQHDLNKMFPLFSATYRVAFEGFPASEIVNIFKVVGSLRPIRPMSACNPCLVPTLLKEVDQE</sequence>
<comment type="similarity">
    <text evidence="1">Belongs to the NAD-dependent glycerol-3-phosphate dehydrogenase family.</text>
</comment>
<dbReference type="Proteomes" id="UP000823046">
    <property type="component" value="Unassembled WGS sequence"/>
</dbReference>
<comment type="caution">
    <text evidence="8">The sequence shown here is derived from an EMBL/GenBank/DDBJ whole genome shotgun (WGS) entry which is preliminary data.</text>
</comment>
<dbReference type="InterPro" id="IPR036291">
    <property type="entry name" value="NAD(P)-bd_dom_sf"/>
</dbReference>
<evidence type="ECO:0000259" key="7">
    <source>
        <dbReference type="Pfam" id="PF07479"/>
    </source>
</evidence>
<dbReference type="SUPFAM" id="SSF48179">
    <property type="entry name" value="6-phosphogluconate dehydrogenase C-terminal domain-like"/>
    <property type="match status" value="1"/>
</dbReference>